<dbReference type="EMBL" id="QXGF01003127">
    <property type="protein sequence ID" value="KAE8922347.1"/>
    <property type="molecule type" value="Genomic_DNA"/>
</dbReference>
<evidence type="ECO:0000313" key="8">
    <source>
        <dbReference type="EMBL" id="KAE9177698.1"/>
    </source>
</evidence>
<feature type="region of interest" description="Disordered" evidence="1">
    <location>
        <begin position="344"/>
        <end position="382"/>
    </location>
</feature>
<dbReference type="EMBL" id="QXGB01003152">
    <property type="protein sequence ID" value="KAE9172459.1"/>
    <property type="molecule type" value="Genomic_DNA"/>
</dbReference>
<evidence type="ECO:0000313" key="19">
    <source>
        <dbReference type="Proteomes" id="UP000488956"/>
    </source>
</evidence>
<evidence type="ECO:0000313" key="11">
    <source>
        <dbReference type="Proteomes" id="UP000429523"/>
    </source>
</evidence>
<feature type="region of interest" description="Disordered" evidence="1">
    <location>
        <begin position="1"/>
        <end position="31"/>
    </location>
</feature>
<feature type="region of interest" description="Disordered" evidence="1">
    <location>
        <begin position="406"/>
        <end position="430"/>
    </location>
</feature>
<dbReference type="Proteomes" id="UP000476176">
    <property type="component" value="Unassembled WGS sequence"/>
</dbReference>
<proteinExistence type="predicted"/>
<feature type="region of interest" description="Disordered" evidence="1">
    <location>
        <begin position="140"/>
        <end position="165"/>
    </location>
</feature>
<dbReference type="EMBL" id="QXGE01003210">
    <property type="protein sequence ID" value="KAE9276398.1"/>
    <property type="molecule type" value="Genomic_DNA"/>
</dbReference>
<dbReference type="EMBL" id="QXFW01003215">
    <property type="protein sequence ID" value="KAE8972223.1"/>
    <property type="molecule type" value="Genomic_DNA"/>
</dbReference>
<evidence type="ECO:0000313" key="16">
    <source>
        <dbReference type="Proteomes" id="UP000441208"/>
    </source>
</evidence>
<dbReference type="EMBL" id="QXGC01003198">
    <property type="protein sequence ID" value="KAE9177698.1"/>
    <property type="molecule type" value="Genomic_DNA"/>
</dbReference>
<feature type="compositionally biased region" description="Basic and acidic residues" evidence="1">
    <location>
        <begin position="21"/>
        <end position="31"/>
    </location>
</feature>
<comment type="caution">
    <text evidence="3">The sequence shown here is derived from an EMBL/GenBank/DDBJ whole genome shotgun (WGS) entry which is preliminary data.</text>
</comment>
<evidence type="ECO:0000313" key="7">
    <source>
        <dbReference type="EMBL" id="KAE9172459.1"/>
    </source>
</evidence>
<feature type="compositionally biased region" description="Basic and acidic residues" evidence="1">
    <location>
        <begin position="346"/>
        <end position="357"/>
    </location>
</feature>
<organism evidence="3 17">
    <name type="scientific">Phytophthora fragariae</name>
    <dbReference type="NCBI Taxonomy" id="53985"/>
    <lineage>
        <taxon>Eukaryota</taxon>
        <taxon>Sar</taxon>
        <taxon>Stramenopiles</taxon>
        <taxon>Oomycota</taxon>
        <taxon>Peronosporomycetes</taxon>
        <taxon>Peronosporales</taxon>
        <taxon>Peronosporaceae</taxon>
        <taxon>Phytophthora</taxon>
    </lineage>
</organism>
<evidence type="ECO:0000313" key="3">
    <source>
        <dbReference type="EMBL" id="KAE8972223.1"/>
    </source>
</evidence>
<evidence type="ECO:0000313" key="10">
    <source>
        <dbReference type="EMBL" id="KAE9276398.1"/>
    </source>
</evidence>
<evidence type="ECO:0000313" key="14">
    <source>
        <dbReference type="Proteomes" id="UP000440367"/>
    </source>
</evidence>
<dbReference type="Proteomes" id="UP000460718">
    <property type="component" value="Unassembled WGS sequence"/>
</dbReference>
<feature type="region of interest" description="Disordered" evidence="1">
    <location>
        <begin position="99"/>
        <end position="126"/>
    </location>
</feature>
<feature type="compositionally biased region" description="Low complexity" evidence="1">
    <location>
        <begin position="368"/>
        <end position="381"/>
    </location>
</feature>
<dbReference type="PROSITE" id="PS50096">
    <property type="entry name" value="IQ"/>
    <property type="match status" value="1"/>
</dbReference>
<dbReference type="Proteomes" id="UP000437068">
    <property type="component" value="Unassembled WGS sequence"/>
</dbReference>
<dbReference type="EMBL" id="QXFX01003199">
    <property type="protein sequence ID" value="KAE9070532.1"/>
    <property type="molecule type" value="Genomic_DNA"/>
</dbReference>
<dbReference type="Proteomes" id="UP000433483">
    <property type="component" value="Unassembled WGS sequence"/>
</dbReference>
<reference evidence="17 18" key="1">
    <citation type="submission" date="2018-09" db="EMBL/GenBank/DDBJ databases">
        <title>Genomic investigation of the strawberry pathogen Phytophthora fragariae indicates pathogenicity is determined by transcriptional variation in three key races.</title>
        <authorList>
            <person name="Adams T.M."/>
            <person name="Armitage A.D."/>
            <person name="Sobczyk M.K."/>
            <person name="Bates H.J."/>
            <person name="Dunwell J.M."/>
            <person name="Nellist C.F."/>
            <person name="Harrison R.J."/>
        </authorList>
    </citation>
    <scope>NUCLEOTIDE SEQUENCE [LARGE SCALE GENOMIC DNA]</scope>
    <source>
        <strain evidence="10 13">A4</strain>
        <strain evidence="9 14">BC-1</strain>
        <strain evidence="8 18">BC-23</strain>
        <strain evidence="7 12">NOV-27</strain>
        <strain evidence="6 15">NOV-5</strain>
        <strain evidence="5 16">NOV-71</strain>
        <strain evidence="2 11">NOV-9</strain>
        <strain evidence="4 19">ONT-3</strain>
        <strain evidence="3 17">SCRP245</strain>
    </source>
</reference>
<keyword evidence="12" id="KW-1185">Reference proteome</keyword>
<protein>
    <submittedName>
        <fullName evidence="3">Uncharacterized protein</fullName>
    </submittedName>
</protein>
<dbReference type="Proteomes" id="UP000441208">
    <property type="component" value="Unassembled WGS sequence"/>
</dbReference>
<sequence>MDAFSSATASRRLWSKAPGKKRVDTHLHRKESAVTLPVLARRPNGQHSKSPARNTSLHAFLASQLENNERENYSRSQLRAMASSKLQSTSNNHIAARIHSSAERLAPLDPTTFEKSRPQRRPLPGPLESAINEVLAVTSSSQVLSERGESRDDSNNDDDNEPETLVVPTCKRVSPCKLQLQSRRPEWQRYIRRITMTKGIRGSTLARYRRLVGIVARRNLTHSYAGAAERVVRYRLEFRSAVIIQALTLRFIHQRRQAKQLQRHQAATTIQRVCRRVLAVERQRKLAEIERLRRISATRSLQRCYRKYRVHCRLREEQQRQLKHATLLQKARLKLLRRYQSWRQSSKRDEIDPKPEESSNGMRDNVVTSSSCSRETSESCTNTPRDLVEAVGTCAAFVRNDLATAETPRGTTELNEDSVDHTTKDSPPIKQTVSENNALVLLDDEGSPCKGDADALPQVDLPTEKHECSAVSATLDENQSTAARNDFQLDSFQPLRSQTNTLESFSPPKAIDEASSVTKTEPEEDTESWDNNASADADEVEAATVFSELLADDLQQNRSTPADVGNEVSELELEVSIVTTAMFRAAAAKRIACFLLPKLQARHALKTHAAIQIQCLARLYLARQCLAHVRLEVLQSLRAQLLASWHSVVQEEEENGNEGRVQHAAFDHCDEDDELELETQGHQTTLDPVSENYIHLLPTRNGQIPPGVPLLTSSAGAPLLALWKWSWPDERWLSTGQ</sequence>
<dbReference type="AlphaFoldDB" id="A0A6A3HW79"/>
<gene>
    <name evidence="10" type="ORF">PF001_g26146</name>
    <name evidence="9" type="ORF">PF002_g27424</name>
    <name evidence="8" type="ORF">PF004_g25701</name>
    <name evidence="7" type="ORF">PF005_g26703</name>
    <name evidence="6" type="ORF">PF006_g26211</name>
    <name evidence="5" type="ORF">PF007_g26696</name>
    <name evidence="2" type="ORF">PF009_g27392</name>
    <name evidence="4" type="ORF">PF010_g26226</name>
    <name evidence="3" type="ORF">PF011_g25717</name>
</gene>
<evidence type="ECO:0000313" key="15">
    <source>
        <dbReference type="Proteomes" id="UP000440732"/>
    </source>
</evidence>
<evidence type="ECO:0000313" key="9">
    <source>
        <dbReference type="EMBL" id="KAE9180936.1"/>
    </source>
</evidence>
<dbReference type="EMBL" id="QXGA01003245">
    <property type="protein sequence ID" value="KAE9085638.1"/>
    <property type="molecule type" value="Genomic_DNA"/>
</dbReference>
<dbReference type="OrthoDB" id="127317at2759"/>
<evidence type="ECO:0000313" key="13">
    <source>
        <dbReference type="Proteomes" id="UP000437068"/>
    </source>
</evidence>
<dbReference type="EMBL" id="QXGD01003080">
    <property type="protein sequence ID" value="KAE9180936.1"/>
    <property type="molecule type" value="Genomic_DNA"/>
</dbReference>
<evidence type="ECO:0000313" key="6">
    <source>
        <dbReference type="EMBL" id="KAE9085638.1"/>
    </source>
</evidence>
<feature type="region of interest" description="Disordered" evidence="1">
    <location>
        <begin position="498"/>
        <end position="533"/>
    </location>
</feature>
<dbReference type="Proteomes" id="UP000440367">
    <property type="component" value="Unassembled WGS sequence"/>
</dbReference>
<accession>A0A6A3HW79</accession>
<evidence type="ECO:0000313" key="18">
    <source>
        <dbReference type="Proteomes" id="UP000476176"/>
    </source>
</evidence>
<evidence type="ECO:0000256" key="1">
    <source>
        <dbReference type="SAM" id="MobiDB-lite"/>
    </source>
</evidence>
<dbReference type="Proteomes" id="UP000440732">
    <property type="component" value="Unassembled WGS sequence"/>
</dbReference>
<dbReference type="EMBL" id="QXFZ01003136">
    <property type="protein sequence ID" value="KAE9071065.1"/>
    <property type="molecule type" value="Genomic_DNA"/>
</dbReference>
<dbReference type="Proteomes" id="UP000429523">
    <property type="component" value="Unassembled WGS sequence"/>
</dbReference>
<dbReference type="Proteomes" id="UP000488956">
    <property type="component" value="Unassembled WGS sequence"/>
</dbReference>
<evidence type="ECO:0000313" key="17">
    <source>
        <dbReference type="Proteomes" id="UP000460718"/>
    </source>
</evidence>
<evidence type="ECO:0000313" key="12">
    <source>
        <dbReference type="Proteomes" id="UP000433483"/>
    </source>
</evidence>
<name>A0A6A3HW79_9STRA</name>
<evidence type="ECO:0000313" key="2">
    <source>
        <dbReference type="EMBL" id="KAE8922347.1"/>
    </source>
</evidence>
<evidence type="ECO:0000313" key="5">
    <source>
        <dbReference type="EMBL" id="KAE9071065.1"/>
    </source>
</evidence>
<evidence type="ECO:0000313" key="4">
    <source>
        <dbReference type="EMBL" id="KAE9070532.1"/>
    </source>
</evidence>